<evidence type="ECO:0000313" key="3">
    <source>
        <dbReference type="Proteomes" id="UP000800200"/>
    </source>
</evidence>
<feature type="compositionally biased region" description="Basic and acidic residues" evidence="1">
    <location>
        <begin position="434"/>
        <end position="444"/>
    </location>
</feature>
<feature type="region of interest" description="Disordered" evidence="1">
    <location>
        <begin position="109"/>
        <end position="188"/>
    </location>
</feature>
<feature type="compositionally biased region" description="Low complexity" evidence="1">
    <location>
        <begin position="170"/>
        <end position="187"/>
    </location>
</feature>
<accession>A0A6A6DGG8</accession>
<feature type="compositionally biased region" description="Polar residues" evidence="1">
    <location>
        <begin position="131"/>
        <end position="145"/>
    </location>
</feature>
<name>A0A6A6DGG8_9PEZI</name>
<feature type="compositionally biased region" description="Polar residues" evidence="1">
    <location>
        <begin position="1"/>
        <end position="10"/>
    </location>
</feature>
<feature type="region of interest" description="Disordered" evidence="1">
    <location>
        <begin position="625"/>
        <end position="683"/>
    </location>
</feature>
<dbReference type="AlphaFoldDB" id="A0A6A6DGG8"/>
<evidence type="ECO:0000313" key="2">
    <source>
        <dbReference type="EMBL" id="KAF2178604.1"/>
    </source>
</evidence>
<feature type="region of interest" description="Disordered" evidence="1">
    <location>
        <begin position="434"/>
        <end position="541"/>
    </location>
</feature>
<dbReference type="EMBL" id="ML994674">
    <property type="protein sequence ID" value="KAF2178604.1"/>
    <property type="molecule type" value="Genomic_DNA"/>
</dbReference>
<feature type="compositionally biased region" description="Basic and acidic residues" evidence="1">
    <location>
        <begin position="672"/>
        <end position="683"/>
    </location>
</feature>
<dbReference type="OrthoDB" id="3795337at2759"/>
<protein>
    <submittedName>
        <fullName evidence="2">Uncharacterized protein</fullName>
    </submittedName>
</protein>
<feature type="compositionally biased region" description="Polar residues" evidence="1">
    <location>
        <begin position="49"/>
        <end position="59"/>
    </location>
</feature>
<feature type="compositionally biased region" description="Polar residues" evidence="1">
    <location>
        <begin position="504"/>
        <end position="523"/>
    </location>
</feature>
<organism evidence="2 3">
    <name type="scientific">Zopfia rhizophila CBS 207.26</name>
    <dbReference type="NCBI Taxonomy" id="1314779"/>
    <lineage>
        <taxon>Eukaryota</taxon>
        <taxon>Fungi</taxon>
        <taxon>Dikarya</taxon>
        <taxon>Ascomycota</taxon>
        <taxon>Pezizomycotina</taxon>
        <taxon>Dothideomycetes</taxon>
        <taxon>Dothideomycetes incertae sedis</taxon>
        <taxon>Zopfiaceae</taxon>
        <taxon>Zopfia</taxon>
    </lineage>
</organism>
<evidence type="ECO:0000256" key="1">
    <source>
        <dbReference type="SAM" id="MobiDB-lite"/>
    </source>
</evidence>
<proteinExistence type="predicted"/>
<reference evidence="2" key="1">
    <citation type="journal article" date="2020" name="Stud. Mycol.">
        <title>101 Dothideomycetes genomes: a test case for predicting lifestyles and emergence of pathogens.</title>
        <authorList>
            <person name="Haridas S."/>
            <person name="Albert R."/>
            <person name="Binder M."/>
            <person name="Bloem J."/>
            <person name="Labutti K."/>
            <person name="Salamov A."/>
            <person name="Andreopoulos B."/>
            <person name="Baker S."/>
            <person name="Barry K."/>
            <person name="Bills G."/>
            <person name="Bluhm B."/>
            <person name="Cannon C."/>
            <person name="Castanera R."/>
            <person name="Culley D."/>
            <person name="Daum C."/>
            <person name="Ezra D."/>
            <person name="Gonzalez J."/>
            <person name="Henrissat B."/>
            <person name="Kuo A."/>
            <person name="Liang C."/>
            <person name="Lipzen A."/>
            <person name="Lutzoni F."/>
            <person name="Magnuson J."/>
            <person name="Mondo S."/>
            <person name="Nolan M."/>
            <person name="Ohm R."/>
            <person name="Pangilinan J."/>
            <person name="Park H.-J."/>
            <person name="Ramirez L."/>
            <person name="Alfaro M."/>
            <person name="Sun H."/>
            <person name="Tritt A."/>
            <person name="Yoshinaga Y."/>
            <person name="Zwiers L.-H."/>
            <person name="Turgeon B."/>
            <person name="Goodwin S."/>
            <person name="Spatafora J."/>
            <person name="Crous P."/>
            <person name="Grigoriev I."/>
        </authorList>
    </citation>
    <scope>NUCLEOTIDE SEQUENCE</scope>
    <source>
        <strain evidence="2">CBS 207.26</strain>
    </source>
</reference>
<sequence length="683" mass="73886">MTRNEGFVSNSHEKTAKQMPQTHAHRVSCSHHHGAVGSVTQRSRDELSQSHTPDLTNSDAPIREGSELNDNGSTPRALPASVTYRVLSEALSESGKDSHITSYEGYRHADGAADDNYNSRQYHQGTRGRPHSSSLGPAVNQTTAAASYEKETYYRSQPQPPLYRGKEYVSSISNGGSSTSTSIQGGNLPHSNLVLRVPLDPTPTIHSDGSVMPARSNLSTHAPFNPSLPAVAHPEILAASILGGISSFYSNMQAPAPPYSLLPATILHGVPDCITVEEFGAGGNVLAYAPTSPRPSKPAPRVIRQYTWAPLINVYTQTPENPLGTPDPVYVHYTLTQLINGMQKLLETAAQKKQDWDKLVIDISKQAKDACMDFPDLEKRYHDLKHAADVLNAGGSIQLHSLTHQSDTAGTKKKIKTLEEFIREETAGVEEYNRATADHRRDQAAHATVAPHQAQISGHHDNEPGGLHPRMPHNSPVKAGPSKAGPAYSRGGGESSEHAHHYCSDSNTQRVNVFPEGSTQSHSRSVEEPPLDGRPSACQGFNAPSFGQHRVLYALTPGGYVPQAQIVSCSPRFNDFGPSQHVPANMSHPPWEPTTLLAHQHAIADSSGMSDLTLADDVAGGRVRSLRRQYPTSPRPPPKFELQRSSSYKIPQISPVFESEVESAAGGTKSSSGDRDEGSRGDW</sequence>
<gene>
    <name evidence="2" type="ORF">K469DRAFT_754443</name>
</gene>
<feature type="region of interest" description="Disordered" evidence="1">
    <location>
        <begin position="1"/>
        <end position="79"/>
    </location>
</feature>
<dbReference type="Proteomes" id="UP000800200">
    <property type="component" value="Unassembled WGS sequence"/>
</dbReference>
<keyword evidence="3" id="KW-1185">Reference proteome</keyword>
<feature type="compositionally biased region" description="Basic residues" evidence="1">
    <location>
        <begin position="23"/>
        <end position="34"/>
    </location>
</feature>